<evidence type="ECO:0000313" key="2">
    <source>
        <dbReference type="Proteomes" id="UP001224516"/>
    </source>
</evidence>
<protein>
    <recommendedName>
        <fullName evidence="3">Lipoprotein</fullName>
    </recommendedName>
</protein>
<dbReference type="RefSeq" id="WP_307912383.1">
    <property type="nucleotide sequence ID" value="NZ_JAVFJF020000039.1"/>
</dbReference>
<sequence length="50" mass="5408">MKTWILAIALAGSLSGCVVEPPRVAPVVVRPAVVVPVTPAYYYGPHYGWR</sequence>
<reference evidence="1 2" key="1">
    <citation type="submission" date="2023-12" db="EMBL/GenBank/DDBJ databases">
        <title>Evaluation and characterization of a potential secondary metabolite violacein from indigenous Chromobacterium amazonense SAM215.</title>
        <authorList>
            <person name="Tarafdar M.R."/>
            <person name="Abedin S.M."/>
            <person name="Atiqua A."/>
            <person name="Saha A."/>
            <person name="Khan S.N."/>
        </authorList>
    </citation>
    <scope>NUCLEOTIDE SEQUENCE [LARGE SCALE GENOMIC DNA]</scope>
    <source>
        <strain evidence="1 2">SAM215</strain>
    </source>
</reference>
<evidence type="ECO:0000313" key="1">
    <source>
        <dbReference type="EMBL" id="MEJ8676236.1"/>
    </source>
</evidence>
<accession>A0ABU8V4X9</accession>
<gene>
    <name evidence="1" type="ORF">QCL97_015995</name>
</gene>
<comment type="caution">
    <text evidence="1">The sequence shown here is derived from an EMBL/GenBank/DDBJ whole genome shotgun (WGS) entry which is preliminary data.</text>
</comment>
<organism evidence="1 2">
    <name type="scientific">Chromobacterium amazonense</name>
    <dbReference type="NCBI Taxonomy" id="1382803"/>
    <lineage>
        <taxon>Bacteria</taxon>
        <taxon>Pseudomonadati</taxon>
        <taxon>Pseudomonadota</taxon>
        <taxon>Betaproteobacteria</taxon>
        <taxon>Neisseriales</taxon>
        <taxon>Chromobacteriaceae</taxon>
        <taxon>Chromobacterium</taxon>
    </lineage>
</organism>
<keyword evidence="2" id="KW-1185">Reference proteome</keyword>
<proteinExistence type="predicted"/>
<name>A0ABU8V4X9_9NEIS</name>
<evidence type="ECO:0008006" key="3">
    <source>
        <dbReference type="Google" id="ProtNLM"/>
    </source>
</evidence>
<dbReference type="EMBL" id="JAVFJF020000039">
    <property type="protein sequence ID" value="MEJ8676236.1"/>
    <property type="molecule type" value="Genomic_DNA"/>
</dbReference>
<dbReference type="PROSITE" id="PS51257">
    <property type="entry name" value="PROKAR_LIPOPROTEIN"/>
    <property type="match status" value="1"/>
</dbReference>
<dbReference type="Proteomes" id="UP001224516">
    <property type="component" value="Unassembled WGS sequence"/>
</dbReference>